<name>A0ABX6S7L6_9BACI</name>
<gene>
    <name evidence="1" type="ORF">HUW50_22625</name>
</gene>
<accession>A0ABX6S7L6</accession>
<organism evidence="1 2">
    <name type="scientific">Metabacillus elymi</name>
    <dbReference type="NCBI Taxonomy" id="2745198"/>
    <lineage>
        <taxon>Bacteria</taxon>
        <taxon>Bacillati</taxon>
        <taxon>Bacillota</taxon>
        <taxon>Bacilli</taxon>
        <taxon>Bacillales</taxon>
        <taxon>Bacillaceae</taxon>
        <taxon>Metabacillus</taxon>
    </lineage>
</organism>
<sequence length="37" mass="4590">MYHSSRSAKERDVYRQKFVETKVWKSNFCMIGNFFLR</sequence>
<keyword evidence="2" id="KW-1185">Reference proteome</keyword>
<evidence type="ECO:0000313" key="2">
    <source>
        <dbReference type="Proteomes" id="UP000515490"/>
    </source>
</evidence>
<evidence type="ECO:0000313" key="1">
    <source>
        <dbReference type="EMBL" id="QNF30027.1"/>
    </source>
</evidence>
<proteinExistence type="predicted"/>
<dbReference type="Proteomes" id="UP000515490">
    <property type="component" value="Chromosome"/>
</dbReference>
<protein>
    <submittedName>
        <fullName evidence="1">Uncharacterized protein</fullName>
    </submittedName>
</protein>
<dbReference type="EMBL" id="CP055263">
    <property type="protein sequence ID" value="QNF30027.1"/>
    <property type="molecule type" value="Genomic_DNA"/>
</dbReference>
<reference evidence="1 2" key="1">
    <citation type="submission" date="2020-06" db="EMBL/GenBank/DDBJ databases">
        <title>Metabacillus dokdonensis sp. nov., isolated from the rhizosphere of Elymus tsukushiensis, a plant native to the Dokdo Islands, Republic of Korea.</title>
        <authorList>
            <person name="Lee S.Y."/>
            <person name="Hwang Y.J."/>
            <person name="Son J.S."/>
            <person name="Ghim S.Y."/>
        </authorList>
    </citation>
    <scope>NUCLEOTIDE SEQUENCE [LARGE SCALE GENOMIC DNA]</scope>
    <source>
        <strain evidence="1 2">KUDC1714</strain>
    </source>
</reference>